<evidence type="ECO:0000259" key="1">
    <source>
        <dbReference type="Pfam" id="PF13503"/>
    </source>
</evidence>
<sequence length="329" mass="38932">MSYLEIELLESQDISDVLDEKSKTYLLLDALAVERWAFVPLSPDSLEIPENKEFSDILKEQDSFIKLNWLWEDTEWNSHYRHGPCLVELDANSPLIEYYKNTLAQHEFGILIQSQHSTDNLIKHLQSILRVSIEGRGVVYFQLHTPKSLASLFDAFEAEKMQQLLGPIECLVWRQNTGKAHQWFSYHQTSDDIKPAQELGWFKITSDEMQSIDHDALLHFRKSLINDALYYREQGYFERQPTMHLQKQSDKDIRETVYRLLDEAERYQVTDIKLKQRWVELHLYYQDFVQKPDIQELLQDVEQHQNKRIKRVNYLITEALEKDTAGEAP</sequence>
<dbReference type="Proteomes" id="UP000247689">
    <property type="component" value="Unassembled WGS sequence"/>
</dbReference>
<dbReference type="Pfam" id="PF13503">
    <property type="entry name" value="DUF4123"/>
    <property type="match status" value="1"/>
</dbReference>
<feature type="domain" description="DUF4123" evidence="1">
    <location>
        <begin position="58"/>
        <end position="162"/>
    </location>
</feature>
<proteinExistence type="predicted"/>
<accession>A0A318D3S4</accession>
<organism evidence="2 3">
    <name type="scientific">Kangiella spongicola</name>
    <dbReference type="NCBI Taxonomy" id="796379"/>
    <lineage>
        <taxon>Bacteria</taxon>
        <taxon>Pseudomonadati</taxon>
        <taxon>Pseudomonadota</taxon>
        <taxon>Gammaproteobacteria</taxon>
        <taxon>Kangiellales</taxon>
        <taxon>Kangiellaceae</taxon>
        <taxon>Kangiella</taxon>
    </lineage>
</organism>
<protein>
    <recommendedName>
        <fullName evidence="1">DUF4123 domain-containing protein</fullName>
    </recommendedName>
</protein>
<name>A0A318D3S4_9GAMM</name>
<comment type="caution">
    <text evidence="2">The sequence shown here is derived from an EMBL/GenBank/DDBJ whole genome shotgun (WGS) entry which is preliminary data.</text>
</comment>
<dbReference type="OrthoDB" id="8662433at2"/>
<dbReference type="AlphaFoldDB" id="A0A318D3S4"/>
<dbReference type="RefSeq" id="WP_110198869.1">
    <property type="nucleotide sequence ID" value="NZ_QICH01000001.1"/>
</dbReference>
<keyword evidence="3" id="KW-1185">Reference proteome</keyword>
<evidence type="ECO:0000313" key="2">
    <source>
        <dbReference type="EMBL" id="PXF63601.1"/>
    </source>
</evidence>
<reference evidence="2 3" key="1">
    <citation type="submission" date="2018-05" db="EMBL/GenBank/DDBJ databases">
        <title>Kangiella spongicola genome sequence.</title>
        <authorList>
            <person name="Maclea K.S."/>
            <person name="Goen A.E."/>
            <person name="Kelley C."/>
            <person name="Underriner A."/>
            <person name="Silverwood T."/>
            <person name="Trachtenberg A.M."/>
        </authorList>
    </citation>
    <scope>NUCLEOTIDE SEQUENCE [LARGE SCALE GENOMIC DNA]</scope>
    <source>
        <strain evidence="2 3">ATCC BAA-2076</strain>
    </source>
</reference>
<gene>
    <name evidence="2" type="ORF">DL796_00140</name>
</gene>
<dbReference type="InterPro" id="IPR025391">
    <property type="entry name" value="DUF4123"/>
</dbReference>
<dbReference type="EMBL" id="QICH01000001">
    <property type="protein sequence ID" value="PXF63601.1"/>
    <property type="molecule type" value="Genomic_DNA"/>
</dbReference>
<evidence type="ECO:0000313" key="3">
    <source>
        <dbReference type="Proteomes" id="UP000247689"/>
    </source>
</evidence>